<dbReference type="Proteomes" id="UP000178759">
    <property type="component" value="Unassembled WGS sequence"/>
</dbReference>
<evidence type="ECO:0000313" key="2">
    <source>
        <dbReference type="Proteomes" id="UP000178759"/>
    </source>
</evidence>
<reference evidence="1 2" key="1">
    <citation type="journal article" date="2016" name="Nat. Commun.">
        <title>Thousands of microbial genomes shed light on interconnected biogeochemical processes in an aquifer system.</title>
        <authorList>
            <person name="Anantharaman K."/>
            <person name="Brown C.T."/>
            <person name="Hug L.A."/>
            <person name="Sharon I."/>
            <person name="Castelle C.J."/>
            <person name="Probst A.J."/>
            <person name="Thomas B.C."/>
            <person name="Singh A."/>
            <person name="Wilkins M.J."/>
            <person name="Karaoz U."/>
            <person name="Brodie E.L."/>
            <person name="Williams K.H."/>
            <person name="Hubbard S.S."/>
            <person name="Banfield J.F."/>
        </authorList>
    </citation>
    <scope>NUCLEOTIDE SEQUENCE [LARGE SCALE GENOMIC DNA]</scope>
</reference>
<dbReference type="InterPro" id="IPR027417">
    <property type="entry name" value="P-loop_NTPase"/>
</dbReference>
<dbReference type="Gene3D" id="3.40.50.300">
    <property type="entry name" value="P-loop containing nucleotide triphosphate hydrolases"/>
    <property type="match status" value="1"/>
</dbReference>
<proteinExistence type="predicted"/>
<accession>A0A1F6AID2</accession>
<organism evidence="1 2">
    <name type="scientific">Candidatus Gottesmanbacteria bacterium RIFCSPLOWO2_01_FULL_43_11b</name>
    <dbReference type="NCBI Taxonomy" id="1798392"/>
    <lineage>
        <taxon>Bacteria</taxon>
        <taxon>Candidatus Gottesmaniibacteriota</taxon>
    </lineage>
</organism>
<protein>
    <submittedName>
        <fullName evidence="1">Uncharacterized protein</fullName>
    </submittedName>
</protein>
<name>A0A1F6AID2_9BACT</name>
<comment type="caution">
    <text evidence="1">The sequence shown here is derived from an EMBL/GenBank/DDBJ whole genome shotgun (WGS) entry which is preliminary data.</text>
</comment>
<gene>
    <name evidence="1" type="ORF">A3A79_04830</name>
</gene>
<dbReference type="EMBL" id="MFJV01000001">
    <property type="protein sequence ID" value="OGG24480.1"/>
    <property type="molecule type" value="Genomic_DNA"/>
</dbReference>
<dbReference type="AlphaFoldDB" id="A0A1F6AID2"/>
<dbReference type="STRING" id="1798392.A3A79_04830"/>
<sequence>MLLPRIITLSGVDGSGKSTIAALLKDHFKKQGHSAHVAHIGAGVGGVSISIGSLIYLKDYIQIIFQYMRSIGKYDIIIFDRFLYDTLVKISHKQQSRLPRFFAFPIAHIAFHLRLSDKISYTRDKEHSKEYHGKKHEFYNEVAKHFHLIPIDAERPKNMVLEEIINHLKN</sequence>
<evidence type="ECO:0000313" key="1">
    <source>
        <dbReference type="EMBL" id="OGG24480.1"/>
    </source>
</evidence>
<dbReference type="SUPFAM" id="SSF52540">
    <property type="entry name" value="P-loop containing nucleoside triphosphate hydrolases"/>
    <property type="match status" value="1"/>
</dbReference>